<proteinExistence type="predicted"/>
<dbReference type="Pfam" id="PF08284">
    <property type="entry name" value="RVP_2"/>
    <property type="match status" value="1"/>
</dbReference>
<protein>
    <submittedName>
        <fullName evidence="1">Pyridoxal-phosphate-dependent serine hydroxymethyltransferase</fullName>
    </submittedName>
</protein>
<keyword evidence="1" id="KW-0489">Methyltransferase</keyword>
<evidence type="ECO:0000313" key="2">
    <source>
        <dbReference type="Proteomes" id="UP000325315"/>
    </source>
</evidence>
<keyword evidence="1" id="KW-0808">Transferase</keyword>
<keyword evidence="2" id="KW-1185">Reference proteome</keyword>
<dbReference type="Gene3D" id="2.40.70.10">
    <property type="entry name" value="Acid Proteases"/>
    <property type="match status" value="1"/>
</dbReference>
<dbReference type="AlphaFoldDB" id="A0A5B6WS54"/>
<dbReference type="EMBL" id="SMMG02000002">
    <property type="protein sequence ID" value="KAA3484700.1"/>
    <property type="molecule type" value="Genomic_DNA"/>
</dbReference>
<gene>
    <name evidence="1" type="ORF">EPI10_006769</name>
</gene>
<evidence type="ECO:0000313" key="1">
    <source>
        <dbReference type="EMBL" id="KAA3484700.1"/>
    </source>
</evidence>
<dbReference type="InterPro" id="IPR021109">
    <property type="entry name" value="Peptidase_aspartic_dom_sf"/>
</dbReference>
<dbReference type="Proteomes" id="UP000325315">
    <property type="component" value="Unassembled WGS sequence"/>
</dbReference>
<name>A0A5B6WS54_9ROSI</name>
<reference evidence="2" key="1">
    <citation type="journal article" date="2019" name="Plant Biotechnol. J.">
        <title>Genome sequencing of the Australian wild diploid species Gossypium australe highlights disease resistance and delayed gland morphogenesis.</title>
        <authorList>
            <person name="Cai Y."/>
            <person name="Cai X."/>
            <person name="Wang Q."/>
            <person name="Wang P."/>
            <person name="Zhang Y."/>
            <person name="Cai C."/>
            <person name="Xu Y."/>
            <person name="Wang K."/>
            <person name="Zhou Z."/>
            <person name="Wang C."/>
            <person name="Geng S."/>
            <person name="Li B."/>
            <person name="Dong Q."/>
            <person name="Hou Y."/>
            <person name="Wang H."/>
            <person name="Ai P."/>
            <person name="Liu Z."/>
            <person name="Yi F."/>
            <person name="Sun M."/>
            <person name="An G."/>
            <person name="Cheng J."/>
            <person name="Zhang Y."/>
            <person name="Shi Q."/>
            <person name="Xie Y."/>
            <person name="Shi X."/>
            <person name="Chang Y."/>
            <person name="Huang F."/>
            <person name="Chen Y."/>
            <person name="Hong S."/>
            <person name="Mi L."/>
            <person name="Sun Q."/>
            <person name="Zhang L."/>
            <person name="Zhou B."/>
            <person name="Peng R."/>
            <person name="Zhang X."/>
            <person name="Liu F."/>
        </authorList>
    </citation>
    <scope>NUCLEOTIDE SEQUENCE [LARGE SCALE GENOMIC DNA]</scope>
    <source>
        <strain evidence="2">cv. PA1801</strain>
    </source>
</reference>
<dbReference type="OrthoDB" id="2272416at2759"/>
<sequence length="170" mass="19682">MGASYVEARRHEFMNLVQGERFVAECEAEFLRCMLKRWSQMSFINACSLRTDYDMTYARSDEPPKNKVSAASNVILRCANCGRRHSRNLELVCVVGRLSTEFETVLTVLIRCQLLHQLRPRVLFNLQERHEDRDDVDVITGSFDLILGMDWLIEHRVSLDCASKGYFENG</sequence>
<dbReference type="GO" id="GO:0008168">
    <property type="term" value="F:methyltransferase activity"/>
    <property type="evidence" value="ECO:0007669"/>
    <property type="project" value="UniProtKB-KW"/>
</dbReference>
<accession>A0A5B6WS54</accession>
<organism evidence="1 2">
    <name type="scientific">Gossypium australe</name>
    <dbReference type="NCBI Taxonomy" id="47621"/>
    <lineage>
        <taxon>Eukaryota</taxon>
        <taxon>Viridiplantae</taxon>
        <taxon>Streptophyta</taxon>
        <taxon>Embryophyta</taxon>
        <taxon>Tracheophyta</taxon>
        <taxon>Spermatophyta</taxon>
        <taxon>Magnoliopsida</taxon>
        <taxon>eudicotyledons</taxon>
        <taxon>Gunneridae</taxon>
        <taxon>Pentapetalae</taxon>
        <taxon>rosids</taxon>
        <taxon>malvids</taxon>
        <taxon>Malvales</taxon>
        <taxon>Malvaceae</taxon>
        <taxon>Malvoideae</taxon>
        <taxon>Gossypium</taxon>
    </lineage>
</organism>
<dbReference type="GO" id="GO:0032259">
    <property type="term" value="P:methylation"/>
    <property type="evidence" value="ECO:0007669"/>
    <property type="project" value="UniProtKB-KW"/>
</dbReference>
<comment type="caution">
    <text evidence="1">The sequence shown here is derived from an EMBL/GenBank/DDBJ whole genome shotgun (WGS) entry which is preliminary data.</text>
</comment>